<evidence type="ECO:0000256" key="4">
    <source>
        <dbReference type="ARBA" id="ARBA00022692"/>
    </source>
</evidence>
<dbReference type="InterPro" id="IPR008969">
    <property type="entry name" value="CarboxyPept-like_regulatory"/>
</dbReference>
<dbReference type="STRING" id="1185767.IIF7_13120"/>
<dbReference type="EMBL" id="ARYN01000011">
    <property type="protein sequence ID" value="ORL45057.1"/>
    <property type="molecule type" value="Genomic_DNA"/>
</dbReference>
<dbReference type="Gene3D" id="2.40.170.20">
    <property type="entry name" value="TonB-dependent receptor, beta-barrel domain"/>
    <property type="match status" value="1"/>
</dbReference>
<dbReference type="InterPro" id="IPR037066">
    <property type="entry name" value="Plug_dom_sf"/>
</dbReference>
<dbReference type="InterPro" id="IPR039426">
    <property type="entry name" value="TonB-dep_rcpt-like"/>
</dbReference>
<keyword evidence="6 7" id="KW-0998">Cell outer membrane</keyword>
<keyword evidence="3 7" id="KW-1134">Transmembrane beta strand</keyword>
<reference evidence="9 10" key="1">
    <citation type="submission" date="2013-04" db="EMBL/GenBank/DDBJ databases">
        <title>Zunongwangia sp. 22II14-10F7 Genome Sequencing.</title>
        <authorList>
            <person name="Lai Q."/>
            <person name="Shao Z."/>
        </authorList>
    </citation>
    <scope>NUCLEOTIDE SEQUENCE [LARGE SCALE GENOMIC DNA]</scope>
    <source>
        <strain evidence="9 10">22II14-10F7</strain>
    </source>
</reference>
<keyword evidence="2 7" id="KW-0813">Transport</keyword>
<dbReference type="GO" id="GO:0009279">
    <property type="term" value="C:cell outer membrane"/>
    <property type="evidence" value="ECO:0007669"/>
    <property type="project" value="UniProtKB-SubCell"/>
</dbReference>
<dbReference type="Gene3D" id="2.170.130.10">
    <property type="entry name" value="TonB-dependent receptor, plug domain"/>
    <property type="match status" value="1"/>
</dbReference>
<keyword evidence="5 7" id="KW-0472">Membrane</keyword>
<evidence type="ECO:0000256" key="1">
    <source>
        <dbReference type="ARBA" id="ARBA00004571"/>
    </source>
</evidence>
<evidence type="ECO:0000256" key="3">
    <source>
        <dbReference type="ARBA" id="ARBA00022452"/>
    </source>
</evidence>
<dbReference type="InterPro" id="IPR012910">
    <property type="entry name" value="Plug_dom"/>
</dbReference>
<accession>A0A1Y1T228</accession>
<proteinExistence type="inferred from homology"/>
<dbReference type="NCBIfam" id="TIGR04057">
    <property type="entry name" value="SusC_RagA_signa"/>
    <property type="match status" value="1"/>
</dbReference>
<protein>
    <submittedName>
        <fullName evidence="9">TonB-dependent receptor plug</fullName>
    </submittedName>
</protein>
<organism evidence="9 10">
    <name type="scientific">Zunongwangia atlantica 22II14-10F7</name>
    <dbReference type="NCBI Taxonomy" id="1185767"/>
    <lineage>
        <taxon>Bacteria</taxon>
        <taxon>Pseudomonadati</taxon>
        <taxon>Bacteroidota</taxon>
        <taxon>Flavobacteriia</taxon>
        <taxon>Flavobacteriales</taxon>
        <taxon>Flavobacteriaceae</taxon>
        <taxon>Zunongwangia</taxon>
    </lineage>
</organism>
<dbReference type="OrthoDB" id="9768177at2"/>
<evidence type="ECO:0000313" key="10">
    <source>
        <dbReference type="Proteomes" id="UP000192746"/>
    </source>
</evidence>
<evidence type="ECO:0000259" key="8">
    <source>
        <dbReference type="Pfam" id="PF07715"/>
    </source>
</evidence>
<name>A0A1Y1T228_9FLAO</name>
<evidence type="ECO:0000256" key="7">
    <source>
        <dbReference type="PROSITE-ProRule" id="PRU01360"/>
    </source>
</evidence>
<evidence type="ECO:0000256" key="5">
    <source>
        <dbReference type="ARBA" id="ARBA00023136"/>
    </source>
</evidence>
<evidence type="ECO:0000256" key="6">
    <source>
        <dbReference type="ARBA" id="ARBA00023237"/>
    </source>
</evidence>
<evidence type="ECO:0000256" key="2">
    <source>
        <dbReference type="ARBA" id="ARBA00022448"/>
    </source>
</evidence>
<comment type="subcellular location">
    <subcellularLocation>
        <location evidence="1 7">Cell outer membrane</location>
        <topology evidence="1 7">Multi-pass membrane protein</topology>
    </subcellularLocation>
</comment>
<dbReference type="InterPro" id="IPR023996">
    <property type="entry name" value="TonB-dep_OMP_SusC/RagA"/>
</dbReference>
<evidence type="ECO:0000313" key="9">
    <source>
        <dbReference type="EMBL" id="ORL45057.1"/>
    </source>
</evidence>
<gene>
    <name evidence="9" type="ORF">IIF7_13120</name>
</gene>
<sequence>MEINLKSTLPLRVKALLLLLMRTFIILFCSTVFSFNTGSLFSQNSKIQILENNAFSIDEIFTLIKEQTDYNFIYQEDIFKDQPKVALKKGTIQVGQLLEKSLKPNFSFSFSKETQTISIRKNEDKTLQSQLIQGIVTDENKVPLLGVSVYIKNTGRGIMTDEDGRYKIFASEGEIMVFQYLGYKTQEIEVTDKAEISVSLKLDLNSLEEVTVVSTGYQKLKKSSATGAYELITARDIQENPSINIMERLDGTVPGVRFDVANNSISIRGTNTFYGDSSPLVVIDGFPAIDQNLANAPGTALSGTSGDTNNSILSTFNMNDIESISFLKDAAAASIWGSRAANGVIVIETKKGSKRSKPIFNLSAITSVSAASDLTELNAMNSSQYIDLEQELFDKNFLTDPFSHWRYPNGSEATNAMFLAQNGSITEAERDARLEQLRNQSNIGQINDHLLRSQVTNQYNLSVSGGGDRGSYFVSGNYSKDTPVFRGNESEQYSVTANVRSDILNDKVTFDLGVNHTYSKRTVNNAALQALSPGQFGLRPYDLLLDENGNHINRAISFTPDITDDYENQGYLPWRYNAIDELSLSNTGYNKGATRVNSKINAKLTSWANLAISGIWQRTTNEKLDYNDVDSYYVRDLINIGTTVNTANGQLIYGVPMGGVMQLGNTVSEDYSFRAQLDINKDWKDIHHFDIIAGTELRESKAEGYNHTRYGYDKDASTTATVNPTTPYQTIYGYGMTLGNTDGALFKSRRRYLSYYSNANYSLLSKYTLSGSIRYDDANIVGVSRRDRAIPLWSAGAKWNAKNENFLIEKDWLSSLNLRLTYGSGGSVPTNASSVSTITLGGSDYLSGLPYAYIGTPGNQELGWETTKTLNAGLDIGFFNQRIGLNVDVYKKWSEGILVNVPYNSTYGWTSLYYNTGNLESKGYEVNLNVYPVRNEDWTLQNSFNISYNTNEVTDNRFPNNTNSPNMGSTRIITGYPVDNLFVYRWAGLDETGQSQIYTRDGEIIAPSQSAMDLEPEDLKYAGRTTPQYFGGFINSLRYKNLKLTTRITYEFGHKVLKNDIQTSFYPTSSYFSGFIGTSKTLVNRWQNPGDEKTTNVPGIVGSSYNSIQRYANSDLNVISGDNIRLNQISLSYTLPNSIVSKTNFLRSMSLSLSANNLGPIWVRNDEGIDPQYVFAGTYNSLAPSENYSLTVNLSF</sequence>
<dbReference type="InterPro" id="IPR023997">
    <property type="entry name" value="TonB-dep_OMP_SusC/RagA_CS"/>
</dbReference>
<dbReference type="SUPFAM" id="SSF56935">
    <property type="entry name" value="Porins"/>
    <property type="match status" value="1"/>
</dbReference>
<comment type="caution">
    <text evidence="9">The sequence shown here is derived from an EMBL/GenBank/DDBJ whole genome shotgun (WGS) entry which is preliminary data.</text>
</comment>
<dbReference type="Proteomes" id="UP000192746">
    <property type="component" value="Unassembled WGS sequence"/>
</dbReference>
<dbReference type="InterPro" id="IPR036942">
    <property type="entry name" value="Beta-barrel_TonB_sf"/>
</dbReference>
<dbReference type="Pfam" id="PF13715">
    <property type="entry name" value="CarbopepD_reg_2"/>
    <property type="match status" value="1"/>
</dbReference>
<dbReference type="AlphaFoldDB" id="A0A1Y1T228"/>
<keyword evidence="10" id="KW-1185">Reference proteome</keyword>
<dbReference type="Pfam" id="PF07715">
    <property type="entry name" value="Plug"/>
    <property type="match status" value="1"/>
</dbReference>
<dbReference type="Gene3D" id="2.60.40.1120">
    <property type="entry name" value="Carboxypeptidase-like, regulatory domain"/>
    <property type="match status" value="1"/>
</dbReference>
<dbReference type="PROSITE" id="PS52016">
    <property type="entry name" value="TONB_DEPENDENT_REC_3"/>
    <property type="match status" value="1"/>
</dbReference>
<keyword evidence="4 7" id="KW-0812">Transmembrane</keyword>
<feature type="domain" description="TonB-dependent receptor plug" evidence="8">
    <location>
        <begin position="222"/>
        <end position="344"/>
    </location>
</feature>
<comment type="similarity">
    <text evidence="7">Belongs to the TonB-dependent receptor family.</text>
</comment>
<keyword evidence="9" id="KW-0675">Receptor</keyword>
<dbReference type="SUPFAM" id="SSF49464">
    <property type="entry name" value="Carboxypeptidase regulatory domain-like"/>
    <property type="match status" value="1"/>
</dbReference>
<dbReference type="NCBIfam" id="TIGR04056">
    <property type="entry name" value="OMP_RagA_SusC"/>
    <property type="match status" value="1"/>
</dbReference>